<dbReference type="InterPro" id="IPR049676">
    <property type="entry name" value="QatC"/>
</dbReference>
<gene>
    <name evidence="1" type="ORF">M5W27_01165</name>
</gene>
<evidence type="ECO:0000313" key="2">
    <source>
        <dbReference type="Proteomes" id="UP001527057"/>
    </source>
</evidence>
<sequence>MKITNIVCKLEAEDRFNIEEDFIEYNINDNKSFTYTFWRKQLESLPSFFSETGLDLLYISLFVYGVDRIILRDLADDCWSRNIKLYLPVLAVDNWYENKGALENILNFLSGDTWELEFRERGLTKVEKKFKEKMEERNLRDLKVDKICMFSGGLDSFIGSLDILAEQSKENETLFVSHYGGGKGVKEYQDLLKVKLIEKYSIKESNFLSFYASAKNGIEDTTRTRSFMFFAHAISIASTFDRNITLIIPENGLISLNIPLTNSRLGSSSTRTTHPHYLNLLQILLKTINIKVTIKNPYQFKTKGEMAKECKAISFLKENIVNTMSCSHPDQGRMNGETEPLHCGNCLPCIIRRAAIKASNLVDMTRYRDENGRTATSNYLSYLIGLRKFDRKFSFLTIQTSGPITKNIKEFSELYLRGMEELNSFLEGHSEKFLP</sequence>
<dbReference type="Gene3D" id="3.40.50.620">
    <property type="entry name" value="HUPs"/>
    <property type="match status" value="1"/>
</dbReference>
<reference evidence="1 2" key="1">
    <citation type="submission" date="2022-05" db="EMBL/GenBank/DDBJ databases">
        <title>Genome Sequencing of Bee-Associated Microbes.</title>
        <authorList>
            <person name="Dunlap C."/>
        </authorList>
    </citation>
    <scope>NUCLEOTIDE SEQUENCE [LARGE SCALE GENOMIC DNA]</scope>
    <source>
        <strain evidence="1 2">CBP-1093</strain>
    </source>
</reference>
<dbReference type="Proteomes" id="UP001527057">
    <property type="component" value="Unassembled WGS sequence"/>
</dbReference>
<accession>A0ABT4EXB1</accession>
<evidence type="ECO:0000313" key="1">
    <source>
        <dbReference type="EMBL" id="MCY9574443.1"/>
    </source>
</evidence>
<dbReference type="InterPro" id="IPR014729">
    <property type="entry name" value="Rossmann-like_a/b/a_fold"/>
</dbReference>
<name>A0ABT4EXB1_9BACI</name>
<dbReference type="RefSeq" id="WP_197227056.1">
    <property type="nucleotide sequence ID" value="NZ_JAMDMH010000005.1"/>
</dbReference>
<proteinExistence type="predicted"/>
<comment type="caution">
    <text evidence="1">The sequence shown here is derived from an EMBL/GenBank/DDBJ whole genome shotgun (WGS) entry which is preliminary data.</text>
</comment>
<dbReference type="EMBL" id="JAMDMH010000005">
    <property type="protein sequence ID" value="MCY9574443.1"/>
    <property type="molecule type" value="Genomic_DNA"/>
</dbReference>
<dbReference type="NCBIfam" id="NF041925">
    <property type="entry name" value="QatC"/>
    <property type="match status" value="1"/>
</dbReference>
<keyword evidence="2" id="KW-1185">Reference proteome</keyword>
<organism evidence="1 2">
    <name type="scientific">Bacillus xiamenensis</name>
    <dbReference type="NCBI Taxonomy" id="1178537"/>
    <lineage>
        <taxon>Bacteria</taxon>
        <taxon>Bacillati</taxon>
        <taxon>Bacillota</taxon>
        <taxon>Bacilli</taxon>
        <taxon>Bacillales</taxon>
        <taxon>Bacillaceae</taxon>
        <taxon>Bacillus</taxon>
    </lineage>
</organism>
<dbReference type="SUPFAM" id="SSF52402">
    <property type="entry name" value="Adenine nucleotide alpha hydrolases-like"/>
    <property type="match status" value="1"/>
</dbReference>
<protein>
    <submittedName>
        <fullName evidence="1">7-cyano-7-deazaguanine synthase</fullName>
    </submittedName>
</protein>